<dbReference type="Gene3D" id="3.30.565.10">
    <property type="entry name" value="Histidine kinase-like ATPase, C-terminal domain"/>
    <property type="match status" value="1"/>
</dbReference>
<dbReference type="InterPro" id="IPR036890">
    <property type="entry name" value="HATPase_C_sf"/>
</dbReference>
<keyword evidence="1" id="KW-0812">Transmembrane</keyword>
<dbReference type="SUPFAM" id="SSF55874">
    <property type="entry name" value="ATPase domain of HSP90 chaperone/DNA topoisomerase II/histidine kinase"/>
    <property type="match status" value="1"/>
</dbReference>
<comment type="caution">
    <text evidence="2">The sequence shown here is derived from an EMBL/GenBank/DDBJ whole genome shotgun (WGS) entry which is preliminary data.</text>
</comment>
<dbReference type="RefSeq" id="WP_323576985.1">
    <property type="nucleotide sequence ID" value="NZ_JAYGJQ010000002.1"/>
</dbReference>
<keyword evidence="1" id="KW-1133">Transmembrane helix</keyword>
<evidence type="ECO:0000256" key="1">
    <source>
        <dbReference type="SAM" id="Phobius"/>
    </source>
</evidence>
<dbReference type="Proteomes" id="UP001302274">
    <property type="component" value="Unassembled WGS sequence"/>
</dbReference>
<dbReference type="EMBL" id="JAYGJQ010000002">
    <property type="protein sequence ID" value="MEA9357091.1"/>
    <property type="molecule type" value="Genomic_DNA"/>
</dbReference>
<accession>A0ABU5VVV0</accession>
<organism evidence="2 3">
    <name type="scientific">Bacteriovorax antarcticus</name>
    <dbReference type="NCBI Taxonomy" id="3088717"/>
    <lineage>
        <taxon>Bacteria</taxon>
        <taxon>Pseudomonadati</taxon>
        <taxon>Bdellovibrionota</taxon>
        <taxon>Bacteriovoracia</taxon>
        <taxon>Bacteriovoracales</taxon>
        <taxon>Bacteriovoracaceae</taxon>
        <taxon>Bacteriovorax</taxon>
    </lineage>
</organism>
<proteinExistence type="predicted"/>
<reference evidence="2 3" key="1">
    <citation type="submission" date="2023-11" db="EMBL/GenBank/DDBJ databases">
        <title>A Novel Polar Bacteriovorax (B. antarcticus) Isolated from the Biocrust in Antarctica.</title>
        <authorList>
            <person name="Mun W."/>
            <person name="Choi S.Y."/>
            <person name="Mitchell R.J."/>
        </authorList>
    </citation>
    <scope>NUCLEOTIDE SEQUENCE [LARGE SCALE GENOMIC DNA]</scope>
    <source>
        <strain evidence="2 3">PP10</strain>
    </source>
</reference>
<gene>
    <name evidence="2" type="ORF">SHI21_12775</name>
</gene>
<evidence type="ECO:0000313" key="2">
    <source>
        <dbReference type="EMBL" id="MEA9357091.1"/>
    </source>
</evidence>
<protein>
    <submittedName>
        <fullName evidence="2">Uncharacterized protein</fullName>
    </submittedName>
</protein>
<sequence>MKKLINVLENKRSIAGLFILAGLIFTTYSIQENSGQVKRLTNFESGIQTCFTRVNQTYTANLLGDTTSTYLTQNFQNLTEECLAEGILTVENSFQKELSGTAKLLSNLASNVHWFHEDILAPNGAKNFAANAGARDVGSRFEKIETTKDEILESTNTYKTQITNSQNVQKNFFFISATLLVILMIAEYMGLTRRRLSNNARENEAHAELLNNGGGASVKVGEIIRVALEQNNLMNCSKLFSNFHAYAISEKGRNKMSLETLVTPMGVDSKKAAFTIDKIWEDDSIGVSADNTAAIKLHNINLESMSSNVVDLLAEKLFSQGVQIDMNISETLEVCARQEELEQTLFHLFSYAINSTQSSNNGEKNISVFAHKLGDVVAFDLIHSGGGFEEAILKQRVGLGDTGTALDLDLQICQSLLNEVQAKIQLDNKLDQNGDVIGGRVKIIFKAAVASTETGINQGRLVDLKVGSKKEILAAMSSESSSTI</sequence>
<keyword evidence="3" id="KW-1185">Reference proteome</keyword>
<evidence type="ECO:0000313" key="3">
    <source>
        <dbReference type="Proteomes" id="UP001302274"/>
    </source>
</evidence>
<name>A0ABU5VVV0_9BACT</name>
<feature type="transmembrane region" description="Helical" evidence="1">
    <location>
        <begin position="172"/>
        <end position="191"/>
    </location>
</feature>
<keyword evidence="1" id="KW-0472">Membrane</keyword>